<gene>
    <name evidence="2" type="ORF">HPULCUR_001834</name>
</gene>
<feature type="region of interest" description="Disordered" evidence="1">
    <location>
        <begin position="132"/>
        <end position="160"/>
    </location>
</feature>
<protein>
    <submittedName>
        <fullName evidence="2">Uncharacterized protein</fullName>
    </submittedName>
</protein>
<dbReference type="Proteomes" id="UP001476247">
    <property type="component" value="Unassembled WGS sequence"/>
</dbReference>
<proteinExistence type="predicted"/>
<name>A0ABP9XQU3_9FUNG</name>
<comment type="caution">
    <text evidence="2">The sequence shown here is derived from an EMBL/GenBank/DDBJ whole genome shotgun (WGS) entry which is preliminary data.</text>
</comment>
<evidence type="ECO:0000313" key="3">
    <source>
        <dbReference type="Proteomes" id="UP001476247"/>
    </source>
</evidence>
<dbReference type="EMBL" id="BAABUJ010000006">
    <property type="protein sequence ID" value="GAA5796462.1"/>
    <property type="molecule type" value="Genomic_DNA"/>
</dbReference>
<keyword evidence="3" id="KW-1185">Reference proteome</keyword>
<organism evidence="2 3">
    <name type="scientific">Helicostylum pulchrum</name>
    <dbReference type="NCBI Taxonomy" id="562976"/>
    <lineage>
        <taxon>Eukaryota</taxon>
        <taxon>Fungi</taxon>
        <taxon>Fungi incertae sedis</taxon>
        <taxon>Mucoromycota</taxon>
        <taxon>Mucoromycotina</taxon>
        <taxon>Mucoromycetes</taxon>
        <taxon>Mucorales</taxon>
        <taxon>Mucorineae</taxon>
        <taxon>Mucoraceae</taxon>
        <taxon>Helicostylum</taxon>
    </lineage>
</organism>
<evidence type="ECO:0000256" key="1">
    <source>
        <dbReference type="SAM" id="MobiDB-lite"/>
    </source>
</evidence>
<feature type="compositionally biased region" description="Basic and acidic residues" evidence="1">
    <location>
        <begin position="146"/>
        <end position="160"/>
    </location>
</feature>
<accession>A0ABP9XQU3</accession>
<sequence length="160" mass="17707">MKGPSCILEDFKSSLDAMGYVNAIGLMIGNHWQGDQKSAASRNYSRKVESKGRAAHNRIIKMGRRSFELLDIFGEFGGFAILEREVDTQSAIVKSIMVIDIDPRLFSVFGLAFLPKVLKYLPDVTSCYGGDHGNNGDGNDCNDSSDDSHDSHDNHDNNYK</sequence>
<reference evidence="2 3" key="1">
    <citation type="submission" date="2024-04" db="EMBL/GenBank/DDBJ databases">
        <title>genome sequences of Mucor flavus KT1a and Helicostylum pulchrum KT1b strains isolation_sourced from the surface of a dry-aged beef.</title>
        <authorList>
            <person name="Toyotome T."/>
            <person name="Hosono M."/>
            <person name="Torimaru M."/>
            <person name="Fukuda K."/>
            <person name="Mikami N."/>
        </authorList>
    </citation>
    <scope>NUCLEOTIDE SEQUENCE [LARGE SCALE GENOMIC DNA]</scope>
    <source>
        <strain evidence="2 3">KT1b</strain>
    </source>
</reference>
<evidence type="ECO:0000313" key="2">
    <source>
        <dbReference type="EMBL" id="GAA5796462.1"/>
    </source>
</evidence>